<accession>A0AAX3IDD7</accession>
<sequence>MFDLSKLEKNQTLQDLQAQADSREARAYLASTDWYSLRFLEENTPIPENVLAARAEARGKVLT</sequence>
<evidence type="ECO:0000313" key="2">
    <source>
        <dbReference type="Proteomes" id="UP000306562"/>
    </source>
</evidence>
<dbReference type="Proteomes" id="UP000306562">
    <property type="component" value="Chromosome"/>
</dbReference>
<reference evidence="1 2" key="1">
    <citation type="submission" date="2019-05" db="EMBL/GenBank/DDBJ databases">
        <authorList>
            <consortium name="Pathogen Informatics"/>
        </authorList>
    </citation>
    <scope>NUCLEOTIDE SEQUENCE [LARGE SCALE GENOMIC DNA]</scope>
    <source>
        <strain evidence="1 2">NCTC10696</strain>
    </source>
</reference>
<protein>
    <submittedName>
        <fullName evidence="1">Uncharacterized protein</fullName>
    </submittedName>
</protein>
<evidence type="ECO:0000313" key="1">
    <source>
        <dbReference type="EMBL" id="VTR03811.1"/>
    </source>
</evidence>
<gene>
    <name evidence="1" type="ORF">NCTC10696_04488</name>
</gene>
<name>A0AAX3IDD7_9PSED</name>
<dbReference type="EMBL" id="LR590482">
    <property type="protein sequence ID" value="VTR03811.1"/>
    <property type="molecule type" value="Genomic_DNA"/>
</dbReference>
<dbReference type="AlphaFoldDB" id="A0AAX3IDD7"/>
<dbReference type="RefSeq" id="WP_057021860.1">
    <property type="nucleotide sequence ID" value="NZ_CP027756.1"/>
</dbReference>
<organism evidence="1 2">
    <name type="scientific">Pseudomonas synxantha</name>
    <dbReference type="NCBI Taxonomy" id="47883"/>
    <lineage>
        <taxon>Bacteria</taxon>
        <taxon>Pseudomonadati</taxon>
        <taxon>Pseudomonadota</taxon>
        <taxon>Gammaproteobacteria</taxon>
        <taxon>Pseudomonadales</taxon>
        <taxon>Pseudomonadaceae</taxon>
        <taxon>Pseudomonas</taxon>
    </lineage>
</organism>
<dbReference type="GeneID" id="63023059"/>
<proteinExistence type="predicted"/>